<dbReference type="PANTHER" id="PTHR30483:SF6">
    <property type="entry name" value="PERIPLASMIC BINDING PROTEIN OF ABC TRANSPORTER FOR NATURAL AMINO ACIDS"/>
    <property type="match status" value="1"/>
</dbReference>
<dbReference type="AlphaFoldDB" id="A0A381WIB6"/>
<dbReference type="InterPro" id="IPR051010">
    <property type="entry name" value="BCAA_transport"/>
</dbReference>
<accession>A0A381WIB6</accession>
<feature type="domain" description="Leucine-binding protein" evidence="2">
    <location>
        <begin position="35"/>
        <end position="370"/>
    </location>
</feature>
<reference evidence="3" key="1">
    <citation type="submission" date="2018-05" db="EMBL/GenBank/DDBJ databases">
        <authorList>
            <person name="Lanie J.A."/>
            <person name="Ng W.-L."/>
            <person name="Kazmierczak K.M."/>
            <person name="Andrzejewski T.M."/>
            <person name="Davidsen T.M."/>
            <person name="Wayne K.J."/>
            <person name="Tettelin H."/>
            <person name="Glass J.I."/>
            <person name="Rusch D."/>
            <person name="Podicherti R."/>
            <person name="Tsui H.-C.T."/>
            <person name="Winkler M.E."/>
        </authorList>
    </citation>
    <scope>NUCLEOTIDE SEQUENCE</scope>
</reference>
<sequence length="415" mass="46286">MLQKKFKLFLYTALVAPVAFCLALGTASKVEAQKEIRLGFLTPLTGGGAQLGRDSVNGLKMYLDEIGYDMAGLKVKIIVEDTELKPAVAVTKAEKLIRHDKVHMIVGGVMGSTGYALGALANREKKLYIASIPASDDLTQRKLSKWVLRTGWAGSQPGHPFGKWAYEQGYRKVVMIGADYAFGHENIAGFHRGFEDAGGKIIQKIWVPVMTTDFGPYLPLVKKEADAIYALMIAAMPGPFLKQFKASGLKMAILGGGVTADETVLPNMGDEALGVITPLQYSAALDTPKNKAFVKKFRKLHKKVPSYFTESNYTTAKWIHEALKRVKGDISDIHRFSQEFQKIEIDAVRGPVKMDKYLNPVHNIYIRKVERINGELWNTVVATYPNVSQFWTWDPKEFLKNPVYSRNFPPCNYCK</sequence>
<dbReference type="CDD" id="cd06332">
    <property type="entry name" value="PBP1_aromatic_compounds-like"/>
    <property type="match status" value="1"/>
</dbReference>
<evidence type="ECO:0000313" key="3">
    <source>
        <dbReference type="EMBL" id="SVA52256.1"/>
    </source>
</evidence>
<evidence type="ECO:0000256" key="1">
    <source>
        <dbReference type="ARBA" id="ARBA00022729"/>
    </source>
</evidence>
<evidence type="ECO:0000259" key="2">
    <source>
        <dbReference type="Pfam" id="PF13458"/>
    </source>
</evidence>
<dbReference type="Pfam" id="PF13458">
    <property type="entry name" value="Peripla_BP_6"/>
    <property type="match status" value="1"/>
</dbReference>
<dbReference type="PANTHER" id="PTHR30483">
    <property type="entry name" value="LEUCINE-SPECIFIC-BINDING PROTEIN"/>
    <property type="match status" value="1"/>
</dbReference>
<keyword evidence="1" id="KW-0732">Signal</keyword>
<name>A0A381WIB6_9ZZZZ</name>
<organism evidence="3">
    <name type="scientific">marine metagenome</name>
    <dbReference type="NCBI Taxonomy" id="408172"/>
    <lineage>
        <taxon>unclassified sequences</taxon>
        <taxon>metagenomes</taxon>
        <taxon>ecological metagenomes</taxon>
    </lineage>
</organism>
<dbReference type="InterPro" id="IPR028081">
    <property type="entry name" value="Leu-bd"/>
</dbReference>
<dbReference type="SUPFAM" id="SSF53822">
    <property type="entry name" value="Periplasmic binding protein-like I"/>
    <property type="match status" value="1"/>
</dbReference>
<gene>
    <name evidence="3" type="ORF">METZ01_LOCUS105110</name>
</gene>
<dbReference type="Gene3D" id="3.40.50.2300">
    <property type="match status" value="2"/>
</dbReference>
<protein>
    <recommendedName>
        <fullName evidence="2">Leucine-binding protein domain-containing protein</fullName>
    </recommendedName>
</protein>
<proteinExistence type="predicted"/>
<dbReference type="InterPro" id="IPR028082">
    <property type="entry name" value="Peripla_BP_I"/>
</dbReference>
<dbReference type="EMBL" id="UINC01011902">
    <property type="protein sequence ID" value="SVA52256.1"/>
    <property type="molecule type" value="Genomic_DNA"/>
</dbReference>